<evidence type="ECO:0000313" key="2">
    <source>
        <dbReference type="Proteomes" id="UP000555552"/>
    </source>
</evidence>
<dbReference type="InterPro" id="IPR027417">
    <property type="entry name" value="P-loop_NTPase"/>
</dbReference>
<dbReference type="RefSeq" id="WP_171201552.1">
    <property type="nucleotide sequence ID" value="NZ_BAAANP010000022.1"/>
</dbReference>
<dbReference type="EMBL" id="JABEMA010000005">
    <property type="protein sequence ID" value="NNH21684.1"/>
    <property type="molecule type" value="Genomic_DNA"/>
</dbReference>
<dbReference type="Gene3D" id="3.40.50.300">
    <property type="entry name" value="P-loop containing nucleotide triphosphate hydrolases"/>
    <property type="match status" value="1"/>
</dbReference>
<organism evidence="1 2">
    <name type="scientific">Pseudokineococcus marinus</name>
    <dbReference type="NCBI Taxonomy" id="351215"/>
    <lineage>
        <taxon>Bacteria</taxon>
        <taxon>Bacillati</taxon>
        <taxon>Actinomycetota</taxon>
        <taxon>Actinomycetes</taxon>
        <taxon>Kineosporiales</taxon>
        <taxon>Kineosporiaceae</taxon>
        <taxon>Pseudokineococcus</taxon>
    </lineage>
</organism>
<sequence>MTDAPVRRQRQARESEGPRVLFLGGLGRSGSTLVERMIAELPGVAPLGEVVHLWERGLLEDQQCGCGRSFHACPFWRAVGREAFGGWDRVDGHHVLQLRHAVDRTRFVPLLLLPHLTRRRGEVLSEYLSYYERVYAAALDVSGARVVVDSSKHLSLAACLRRSSVVRLRTVQMVRDSAGVAHSWGKRVIRPEITDRVEYMPVYSPLHVALLWSFTNAALRLVTTAGSRPLVLRYEDVVRAPREALASVAQHAGLPLDDGAVDFVDGLDVHLTSSHTVAGNPMRFRTGNLSLRRDDAWRTDMKPSTRALVHLLTLPVRALLGYAGPAASSDDRRDERSR</sequence>
<accession>A0A849BM20</accession>
<dbReference type="GO" id="GO:0016740">
    <property type="term" value="F:transferase activity"/>
    <property type="evidence" value="ECO:0007669"/>
    <property type="project" value="UniProtKB-KW"/>
</dbReference>
<reference evidence="1 2" key="1">
    <citation type="submission" date="2020-05" db="EMBL/GenBank/DDBJ databases">
        <title>MicrobeNet Type strains.</title>
        <authorList>
            <person name="Nicholson A.C."/>
        </authorList>
    </citation>
    <scope>NUCLEOTIDE SEQUENCE [LARGE SCALE GENOMIC DNA]</scope>
    <source>
        <strain evidence="1 2">JCM 14547</strain>
    </source>
</reference>
<gene>
    <name evidence="1" type="ORF">HLB09_00995</name>
</gene>
<dbReference type="Proteomes" id="UP000555552">
    <property type="component" value="Unassembled WGS sequence"/>
</dbReference>
<keyword evidence="2" id="KW-1185">Reference proteome</keyword>
<comment type="caution">
    <text evidence="1">The sequence shown here is derived from an EMBL/GenBank/DDBJ whole genome shotgun (WGS) entry which is preliminary data.</text>
</comment>
<protein>
    <submittedName>
        <fullName evidence="1">Sulfotransferase</fullName>
    </submittedName>
</protein>
<keyword evidence="1" id="KW-0808">Transferase</keyword>
<proteinExistence type="predicted"/>
<dbReference type="SUPFAM" id="SSF52540">
    <property type="entry name" value="P-loop containing nucleoside triphosphate hydrolases"/>
    <property type="match status" value="1"/>
</dbReference>
<evidence type="ECO:0000313" key="1">
    <source>
        <dbReference type="EMBL" id="NNH21684.1"/>
    </source>
</evidence>
<dbReference type="AlphaFoldDB" id="A0A849BM20"/>
<name>A0A849BM20_9ACTN</name>